<dbReference type="Gene3D" id="3.30.200.20">
    <property type="entry name" value="Phosphorylase Kinase, domain 1"/>
    <property type="match status" value="1"/>
</dbReference>
<dbReference type="GO" id="GO:0005524">
    <property type="term" value="F:ATP binding"/>
    <property type="evidence" value="ECO:0007669"/>
    <property type="project" value="UniProtKB-KW"/>
</dbReference>
<keyword evidence="3 13" id="KW-0723">Serine/threonine-protein kinase</keyword>
<dbReference type="PANTHER" id="PTHR45723">
    <property type="entry name" value="SERINE/THREONINE-PROTEIN KINASE RIO1"/>
    <property type="match status" value="1"/>
</dbReference>
<accession>D2RHP8</accession>
<evidence type="ECO:0000256" key="7">
    <source>
        <dbReference type="ARBA" id="ARBA00022777"/>
    </source>
</evidence>
<dbReference type="HOGENOM" id="CLU_018693_3_3_2"/>
<dbReference type="InterPro" id="IPR008266">
    <property type="entry name" value="Tyr_kinase_AS"/>
</dbReference>
<keyword evidence="4 13" id="KW-0808">Transferase</keyword>
<keyword evidence="14" id="KW-1185">Reference proteome</keyword>
<dbReference type="GO" id="GO:0046872">
    <property type="term" value="F:metal ion binding"/>
    <property type="evidence" value="ECO:0007669"/>
    <property type="project" value="UniProtKB-KW"/>
</dbReference>
<evidence type="ECO:0000256" key="6">
    <source>
        <dbReference type="ARBA" id="ARBA00022741"/>
    </source>
</evidence>
<dbReference type="InterPro" id="IPR018935">
    <property type="entry name" value="RIO_kinase_CS"/>
</dbReference>
<comment type="similarity">
    <text evidence="1">Belongs to the protein kinase superfamily. RIO-type Ser/Thr kinase family.</text>
</comment>
<sequence>MKDKELKEIDRYLDSFRFKEKGMEARKIYAEVLDLRTLKALYKLSAKGYIKALGGVISTGKEANVFYADGHFEGQDVPVAVKIYRIETSEFYKMDEYLFGDKRFDLRRISKKELIFIWTEKEFRNLQRAYENGVRVPKPYIYYKNIILMEFLGEDEIPAPTLADLGLELKELVDVEKFFEDVIENVKKLYKKAELVHADLSEYNIVLFKDKPYFIDMGQSVLIDHPYARSYLERDLKNILRFFSKFGIKADLETLMEEITEEH</sequence>
<dbReference type="InterPro" id="IPR018934">
    <property type="entry name" value="RIO_dom"/>
</dbReference>
<dbReference type="KEGG" id="apo:Arcpr_0760"/>
<dbReference type="Proteomes" id="UP000001901">
    <property type="component" value="Chromosome"/>
</dbReference>
<evidence type="ECO:0000256" key="8">
    <source>
        <dbReference type="ARBA" id="ARBA00022840"/>
    </source>
</evidence>
<comment type="catalytic activity">
    <reaction evidence="10">
        <text>L-threonyl-[protein] + ATP = O-phospho-L-threonyl-[protein] + ADP + H(+)</text>
        <dbReference type="Rhea" id="RHEA:46608"/>
        <dbReference type="Rhea" id="RHEA-COMP:11060"/>
        <dbReference type="Rhea" id="RHEA-COMP:11605"/>
        <dbReference type="ChEBI" id="CHEBI:15378"/>
        <dbReference type="ChEBI" id="CHEBI:30013"/>
        <dbReference type="ChEBI" id="CHEBI:30616"/>
        <dbReference type="ChEBI" id="CHEBI:61977"/>
        <dbReference type="ChEBI" id="CHEBI:456216"/>
        <dbReference type="EC" id="2.7.11.1"/>
    </reaction>
</comment>
<reference evidence="13 14" key="1">
    <citation type="journal article" date="2010" name="Stand. Genomic Sci.">
        <title>Complete genome sequence of Archaeoglobus profundus type strain (AV18).</title>
        <authorList>
            <person name="von Jan M."/>
            <person name="Lapidus A."/>
            <person name="Del Rio T.G."/>
            <person name="Copeland A."/>
            <person name="Tice H."/>
            <person name="Cheng J.F."/>
            <person name="Lucas S."/>
            <person name="Chen F."/>
            <person name="Nolan M."/>
            <person name="Goodwin L."/>
            <person name="Han C."/>
            <person name="Pitluck S."/>
            <person name="Liolios K."/>
            <person name="Ivanova N."/>
            <person name="Mavromatis K."/>
            <person name="Ovchinnikova G."/>
            <person name="Chertkov O."/>
            <person name="Pati A."/>
            <person name="Chen A."/>
            <person name="Palaniappan K."/>
            <person name="Land M."/>
            <person name="Hauser L."/>
            <person name="Chang Y.J."/>
            <person name="Jeffries C.D."/>
            <person name="Saunders E."/>
            <person name="Brettin T."/>
            <person name="Detter J.C."/>
            <person name="Chain P."/>
            <person name="Eichinger K."/>
            <person name="Huber H."/>
            <person name="Spring S."/>
            <person name="Rohde M."/>
            <person name="Goker M."/>
            <person name="Wirth R."/>
            <person name="Woyke T."/>
            <person name="Bristow J."/>
            <person name="Eisen J.A."/>
            <person name="Markowitz V."/>
            <person name="Hugenholtz P."/>
            <person name="Kyrpides N.C."/>
            <person name="Klenk H.P."/>
        </authorList>
    </citation>
    <scope>NUCLEOTIDE SEQUENCE [LARGE SCALE GENOMIC DNA]</scope>
    <source>
        <strain evidence="14">DSM 5631 / JCM 9629 / NBRC 100127 / Av18</strain>
    </source>
</reference>
<dbReference type="PaxDb" id="572546-Arcpr_0760"/>
<dbReference type="Gene3D" id="1.10.510.10">
    <property type="entry name" value="Transferase(Phosphotransferase) domain 1"/>
    <property type="match status" value="1"/>
</dbReference>
<dbReference type="SMART" id="SM00090">
    <property type="entry name" value="RIO"/>
    <property type="match status" value="1"/>
</dbReference>
<dbReference type="InterPro" id="IPR000687">
    <property type="entry name" value="RIO_kinase"/>
</dbReference>
<dbReference type="GO" id="GO:0004674">
    <property type="term" value="F:protein serine/threonine kinase activity"/>
    <property type="evidence" value="ECO:0007669"/>
    <property type="project" value="UniProtKB-KW"/>
</dbReference>
<proteinExistence type="inferred from homology"/>
<organism evidence="13 14">
    <name type="scientific">Archaeoglobus profundus (strain DSM 5631 / JCM 9629 / NBRC 100127 / Av18)</name>
    <dbReference type="NCBI Taxonomy" id="572546"/>
    <lineage>
        <taxon>Archaea</taxon>
        <taxon>Methanobacteriati</taxon>
        <taxon>Methanobacteriota</taxon>
        <taxon>Archaeoglobi</taxon>
        <taxon>Archaeoglobales</taxon>
        <taxon>Archaeoglobaceae</taxon>
        <taxon>Archaeoglobus</taxon>
    </lineage>
</organism>
<comment type="catalytic activity">
    <reaction evidence="11">
        <text>L-seryl-[protein] + ATP = O-phospho-L-seryl-[protein] + ADP + H(+)</text>
        <dbReference type="Rhea" id="RHEA:17989"/>
        <dbReference type="Rhea" id="RHEA-COMP:9863"/>
        <dbReference type="Rhea" id="RHEA-COMP:11604"/>
        <dbReference type="ChEBI" id="CHEBI:15378"/>
        <dbReference type="ChEBI" id="CHEBI:29999"/>
        <dbReference type="ChEBI" id="CHEBI:30616"/>
        <dbReference type="ChEBI" id="CHEBI:83421"/>
        <dbReference type="ChEBI" id="CHEBI:456216"/>
        <dbReference type="EC" id="2.7.11.1"/>
    </reaction>
</comment>
<dbReference type="eggNOG" id="arCOG01180">
    <property type="taxonomic scope" value="Archaea"/>
</dbReference>
<dbReference type="EC" id="2.7.11.1" evidence="2"/>
<dbReference type="RefSeq" id="WP_012940159.1">
    <property type="nucleotide sequence ID" value="NC_013741.1"/>
</dbReference>
<keyword evidence="6" id="KW-0547">Nucleotide-binding</keyword>
<dbReference type="CDD" id="cd05145">
    <property type="entry name" value="RIO1_like"/>
    <property type="match status" value="1"/>
</dbReference>
<dbReference type="STRING" id="572546.Arcpr_0760"/>
<evidence type="ECO:0000256" key="9">
    <source>
        <dbReference type="ARBA" id="ARBA00022842"/>
    </source>
</evidence>
<name>D2RHP8_ARCPA</name>
<dbReference type="PROSITE" id="PS01245">
    <property type="entry name" value="RIO1"/>
    <property type="match status" value="1"/>
</dbReference>
<evidence type="ECO:0000256" key="10">
    <source>
        <dbReference type="ARBA" id="ARBA00047899"/>
    </source>
</evidence>
<gene>
    <name evidence="13" type="ordered locus">Arcpr_0760</name>
</gene>
<dbReference type="GeneID" id="8739420"/>
<dbReference type="InterPro" id="IPR000719">
    <property type="entry name" value="Prot_kinase_dom"/>
</dbReference>
<dbReference type="InterPro" id="IPR011009">
    <property type="entry name" value="Kinase-like_dom_sf"/>
</dbReference>
<evidence type="ECO:0000256" key="1">
    <source>
        <dbReference type="ARBA" id="ARBA00009196"/>
    </source>
</evidence>
<keyword evidence="9" id="KW-0460">Magnesium</keyword>
<dbReference type="PROSITE" id="PS50011">
    <property type="entry name" value="PROTEIN_KINASE_DOM"/>
    <property type="match status" value="1"/>
</dbReference>
<keyword evidence="7 13" id="KW-0418">Kinase</keyword>
<dbReference type="AlphaFoldDB" id="D2RHP8"/>
<evidence type="ECO:0000256" key="11">
    <source>
        <dbReference type="ARBA" id="ARBA00048679"/>
    </source>
</evidence>
<evidence type="ECO:0000313" key="14">
    <source>
        <dbReference type="Proteomes" id="UP000001901"/>
    </source>
</evidence>
<evidence type="ECO:0000256" key="3">
    <source>
        <dbReference type="ARBA" id="ARBA00022527"/>
    </source>
</evidence>
<evidence type="ECO:0000256" key="4">
    <source>
        <dbReference type="ARBA" id="ARBA00022679"/>
    </source>
</evidence>
<dbReference type="EMBL" id="CP001857">
    <property type="protein sequence ID" value="ADB57823.1"/>
    <property type="molecule type" value="Genomic_DNA"/>
</dbReference>
<dbReference type="OrthoDB" id="31344at2157"/>
<evidence type="ECO:0000256" key="2">
    <source>
        <dbReference type="ARBA" id="ARBA00012513"/>
    </source>
</evidence>
<feature type="domain" description="Protein kinase" evidence="12">
    <location>
        <begin position="51"/>
        <end position="263"/>
    </location>
</feature>
<dbReference type="SUPFAM" id="SSF56112">
    <property type="entry name" value="Protein kinase-like (PK-like)"/>
    <property type="match status" value="1"/>
</dbReference>
<keyword evidence="5" id="KW-0479">Metal-binding</keyword>
<dbReference type="GO" id="GO:0106310">
    <property type="term" value="F:protein serine kinase activity"/>
    <property type="evidence" value="ECO:0007669"/>
    <property type="project" value="RHEA"/>
</dbReference>
<evidence type="ECO:0000313" key="13">
    <source>
        <dbReference type="EMBL" id="ADB57823.1"/>
    </source>
</evidence>
<evidence type="ECO:0000256" key="5">
    <source>
        <dbReference type="ARBA" id="ARBA00022723"/>
    </source>
</evidence>
<evidence type="ECO:0000259" key="12">
    <source>
        <dbReference type="PROSITE" id="PS50011"/>
    </source>
</evidence>
<dbReference type="PROSITE" id="PS00109">
    <property type="entry name" value="PROTEIN_KINASE_TYR"/>
    <property type="match status" value="1"/>
</dbReference>
<dbReference type="InterPro" id="IPR051272">
    <property type="entry name" value="RIO-type_Ser/Thr_kinase"/>
</dbReference>
<keyword evidence="8" id="KW-0067">ATP-binding</keyword>
<protein>
    <recommendedName>
        <fullName evidence="2">non-specific serine/threonine protein kinase</fullName>
        <ecNumber evidence="2">2.7.11.1</ecNumber>
    </recommendedName>
</protein>
<dbReference type="Pfam" id="PF01163">
    <property type="entry name" value="RIO1"/>
    <property type="match status" value="1"/>
</dbReference>